<accession>A0A8H7F177</accession>
<feature type="region of interest" description="Disordered" evidence="1">
    <location>
        <begin position="1"/>
        <end position="47"/>
    </location>
</feature>
<dbReference type="SUPFAM" id="SSF49764">
    <property type="entry name" value="HSP20-like chaperones"/>
    <property type="match status" value="1"/>
</dbReference>
<evidence type="ECO:0000313" key="3">
    <source>
        <dbReference type="Proteomes" id="UP000629468"/>
    </source>
</evidence>
<proteinExistence type="predicted"/>
<evidence type="ECO:0000256" key="1">
    <source>
        <dbReference type="SAM" id="MobiDB-lite"/>
    </source>
</evidence>
<reference evidence="2 3" key="1">
    <citation type="journal article" name="Sci. Rep.">
        <title>Telomere-to-telomere assembled and centromere annotated genomes of the two main subspecies of the button mushroom Agaricus bisporus reveal especially polymorphic chromosome ends.</title>
        <authorList>
            <person name="Sonnenberg A.S.M."/>
            <person name="Sedaghat-Telgerd N."/>
            <person name="Lavrijssen B."/>
            <person name="Ohm R.A."/>
            <person name="Hendrickx P.M."/>
            <person name="Scholtmeijer K."/>
            <person name="Baars J.J.P."/>
            <person name="van Peer A."/>
        </authorList>
    </citation>
    <scope>NUCLEOTIDE SEQUENCE [LARGE SCALE GENOMIC DNA]</scope>
    <source>
        <strain evidence="2 3">H119_p4</strain>
    </source>
</reference>
<protein>
    <recommendedName>
        <fullName evidence="4">SHSP domain-containing protein</fullName>
    </recommendedName>
</protein>
<sequence length="303" mass="34030">MPPHGQSREYLNTSSSSGGVASPGRLPRGKTTLSSPPVTPAITGIDYPSRVEASIEFDSRRFRYQHQATSASSSYYQDANNQHFYNLPPAGGSSINNVDHAGTEMTERTDLLGTPDLPANTVSLDDIWSAIRQKKERQMAKEKAKVRSLEEVTPELLVSNENVSGPSQEETPSVRIPVVETQVSPAKIKKQKSISTLRESTDGKSLVTTFEMPPEVQREDIHVGYHRSRLTVTWSTVEMLEYNEEDGIIYRERYEHTHHRTIPLPDGTKFDEVQALMNGRRLSLRYPNMRCLRVEARSKSGNM</sequence>
<evidence type="ECO:0000313" key="2">
    <source>
        <dbReference type="EMBL" id="KAF7771747.1"/>
    </source>
</evidence>
<dbReference type="Gene3D" id="2.60.40.790">
    <property type="match status" value="1"/>
</dbReference>
<dbReference type="CDD" id="cd06464">
    <property type="entry name" value="ACD_sHsps-like"/>
    <property type="match status" value="1"/>
</dbReference>
<dbReference type="AlphaFoldDB" id="A0A8H7F177"/>
<dbReference type="EMBL" id="JABXXO010000008">
    <property type="protein sequence ID" value="KAF7771747.1"/>
    <property type="molecule type" value="Genomic_DNA"/>
</dbReference>
<name>A0A8H7F177_AGABI</name>
<dbReference type="InterPro" id="IPR008978">
    <property type="entry name" value="HSP20-like_chaperone"/>
</dbReference>
<evidence type="ECO:0008006" key="4">
    <source>
        <dbReference type="Google" id="ProtNLM"/>
    </source>
</evidence>
<feature type="compositionally biased region" description="Polar residues" evidence="1">
    <location>
        <begin position="9"/>
        <end position="19"/>
    </location>
</feature>
<dbReference type="Proteomes" id="UP000629468">
    <property type="component" value="Unassembled WGS sequence"/>
</dbReference>
<comment type="caution">
    <text evidence="2">The sequence shown here is derived from an EMBL/GenBank/DDBJ whole genome shotgun (WGS) entry which is preliminary data.</text>
</comment>
<gene>
    <name evidence="2" type="ORF">Agabi119p4_6058</name>
</gene>
<organism evidence="2 3">
    <name type="scientific">Agaricus bisporus var. burnettii</name>
    <dbReference type="NCBI Taxonomy" id="192524"/>
    <lineage>
        <taxon>Eukaryota</taxon>
        <taxon>Fungi</taxon>
        <taxon>Dikarya</taxon>
        <taxon>Basidiomycota</taxon>
        <taxon>Agaricomycotina</taxon>
        <taxon>Agaricomycetes</taxon>
        <taxon>Agaricomycetidae</taxon>
        <taxon>Agaricales</taxon>
        <taxon>Agaricineae</taxon>
        <taxon>Agaricaceae</taxon>
        <taxon>Agaricus</taxon>
    </lineage>
</organism>